<keyword evidence="4" id="KW-0547">Nucleotide-binding</keyword>
<dbReference type="PROSITE" id="PS50893">
    <property type="entry name" value="ABC_TRANSPORTER_2"/>
    <property type="match status" value="1"/>
</dbReference>
<evidence type="ECO:0000313" key="11">
    <source>
        <dbReference type="EMBL" id="MFI2487158.1"/>
    </source>
</evidence>
<proteinExistence type="inferred from homology"/>
<dbReference type="NCBIfam" id="TIGR01188">
    <property type="entry name" value="drrA"/>
    <property type="match status" value="1"/>
</dbReference>
<dbReference type="GO" id="GO:0005524">
    <property type="term" value="F:ATP binding"/>
    <property type="evidence" value="ECO:0007669"/>
    <property type="project" value="UniProtKB-KW"/>
</dbReference>
<comment type="caution">
    <text evidence="11">The sequence shown here is derived from an EMBL/GenBank/DDBJ whole genome shotgun (WGS) entry which is preliminary data.</text>
</comment>
<name>A0ABW7XII4_9MICO</name>
<dbReference type="EMBL" id="JBIRYI010000005">
    <property type="protein sequence ID" value="MFI2487158.1"/>
    <property type="molecule type" value="Genomic_DNA"/>
</dbReference>
<evidence type="ECO:0000256" key="6">
    <source>
        <dbReference type="ARBA" id="ARBA00022967"/>
    </source>
</evidence>
<keyword evidence="2" id="KW-0813">Transport</keyword>
<evidence type="ECO:0000256" key="2">
    <source>
        <dbReference type="ARBA" id="ARBA00022448"/>
    </source>
</evidence>
<dbReference type="Gene3D" id="3.40.50.300">
    <property type="entry name" value="P-loop containing nucleotide triphosphate hydrolases"/>
    <property type="match status" value="1"/>
</dbReference>
<evidence type="ECO:0000256" key="7">
    <source>
        <dbReference type="ARBA" id="ARBA00023136"/>
    </source>
</evidence>
<organism evidence="11 12">
    <name type="scientific">Promicromonospora kroppenstedtii</name>
    <dbReference type="NCBI Taxonomy" id="440482"/>
    <lineage>
        <taxon>Bacteria</taxon>
        <taxon>Bacillati</taxon>
        <taxon>Actinomycetota</taxon>
        <taxon>Actinomycetes</taxon>
        <taxon>Micrococcales</taxon>
        <taxon>Promicromonosporaceae</taxon>
        <taxon>Promicromonospora</taxon>
    </lineage>
</organism>
<dbReference type="InterPro" id="IPR003439">
    <property type="entry name" value="ABC_transporter-like_ATP-bd"/>
</dbReference>
<evidence type="ECO:0000256" key="5">
    <source>
        <dbReference type="ARBA" id="ARBA00022840"/>
    </source>
</evidence>
<evidence type="ECO:0000313" key="12">
    <source>
        <dbReference type="Proteomes" id="UP001611580"/>
    </source>
</evidence>
<dbReference type="SUPFAM" id="SSF52540">
    <property type="entry name" value="P-loop containing nucleoside triphosphate hydrolases"/>
    <property type="match status" value="1"/>
</dbReference>
<dbReference type="InterPro" id="IPR027417">
    <property type="entry name" value="P-loop_NTPase"/>
</dbReference>
<keyword evidence="12" id="KW-1185">Reference proteome</keyword>
<dbReference type="Proteomes" id="UP001611580">
    <property type="component" value="Unassembled WGS sequence"/>
</dbReference>
<accession>A0ABW7XII4</accession>
<evidence type="ECO:0000259" key="10">
    <source>
        <dbReference type="PROSITE" id="PS50893"/>
    </source>
</evidence>
<reference evidence="11 12" key="1">
    <citation type="submission" date="2024-10" db="EMBL/GenBank/DDBJ databases">
        <title>The Natural Products Discovery Center: Release of the First 8490 Sequenced Strains for Exploring Actinobacteria Biosynthetic Diversity.</title>
        <authorList>
            <person name="Kalkreuter E."/>
            <person name="Kautsar S.A."/>
            <person name="Yang D."/>
            <person name="Bader C.D."/>
            <person name="Teijaro C.N."/>
            <person name="Fluegel L."/>
            <person name="Davis C.M."/>
            <person name="Simpson J.R."/>
            <person name="Lauterbach L."/>
            <person name="Steele A.D."/>
            <person name="Gui C."/>
            <person name="Meng S."/>
            <person name="Li G."/>
            <person name="Viehrig K."/>
            <person name="Ye F."/>
            <person name="Su P."/>
            <person name="Kiefer A.F."/>
            <person name="Nichols A."/>
            <person name="Cepeda A.J."/>
            <person name="Yan W."/>
            <person name="Fan B."/>
            <person name="Jiang Y."/>
            <person name="Adhikari A."/>
            <person name="Zheng C.-J."/>
            <person name="Schuster L."/>
            <person name="Cowan T.M."/>
            <person name="Smanski M.J."/>
            <person name="Chevrette M.G."/>
            <person name="De Carvalho L.P.S."/>
            <person name="Shen B."/>
        </authorList>
    </citation>
    <scope>NUCLEOTIDE SEQUENCE [LARGE SCALE GENOMIC DNA]</scope>
    <source>
        <strain evidence="11 12">NPDC019481</strain>
    </source>
</reference>
<gene>
    <name evidence="11" type="ORF">ACH47X_09625</name>
</gene>
<evidence type="ECO:0000256" key="9">
    <source>
        <dbReference type="ARBA" id="ARBA00049985"/>
    </source>
</evidence>
<dbReference type="InterPro" id="IPR050763">
    <property type="entry name" value="ABC_transporter_ATP-binding"/>
</dbReference>
<dbReference type="PANTHER" id="PTHR42711:SF19">
    <property type="entry name" value="DOXORUBICIN RESISTANCE ATP-BINDING PROTEIN DRRA"/>
    <property type="match status" value="1"/>
</dbReference>
<keyword evidence="6" id="KW-1278">Translocase</keyword>
<dbReference type="PANTHER" id="PTHR42711">
    <property type="entry name" value="ABC TRANSPORTER ATP-BINDING PROTEIN"/>
    <property type="match status" value="1"/>
</dbReference>
<protein>
    <submittedName>
        <fullName evidence="11">ATP-binding cassette domain-containing protein</fullName>
    </submittedName>
</protein>
<evidence type="ECO:0000256" key="8">
    <source>
        <dbReference type="ARBA" id="ARBA00023251"/>
    </source>
</evidence>
<sequence length="328" mass="34314">MAAIVTAEGLGKSFARRGSTSPPVLDGLHLELEEGTVLALLGPNGAGKTTTVRILSTLLRPDAGRATVGGLDVVRDARRVREIISLTGQQVAVDDKLSGAENLTMMGHLAHLPRRVVRDRVTELLTAFDLADAASRHVGTWSGGMRRRLDLAAGLLTRPRVMFLDEPTTGLDPRSRQALWDVVRGVVADGTSVLLTTQYLEEADRLAQRVALVDGGRVVAEGTPAQLKREVGEAGVELAFATPSDAARVAPALAAATVDGARVRVATDGSVGHVRSVLSAVEAAGIAPEHWEVRAPSLDDVFLTLTGQAGTAGRAGQDRRATTTGVAA</sequence>
<comment type="subcellular location">
    <subcellularLocation>
        <location evidence="1">Cell membrane</location>
        <topology evidence="1">Peripheral membrane protein</topology>
    </subcellularLocation>
</comment>
<dbReference type="SMART" id="SM00382">
    <property type="entry name" value="AAA"/>
    <property type="match status" value="1"/>
</dbReference>
<dbReference type="Pfam" id="PF00005">
    <property type="entry name" value="ABC_tran"/>
    <property type="match status" value="1"/>
</dbReference>
<comment type="similarity">
    <text evidence="9">Belongs to the ABC transporter superfamily. Drug exporter-1 (DrugE1) (TC 3.A.1.105) family.</text>
</comment>
<keyword evidence="7" id="KW-0472">Membrane</keyword>
<dbReference type="InterPro" id="IPR005894">
    <property type="entry name" value="DrrA"/>
</dbReference>
<keyword evidence="5 11" id="KW-0067">ATP-binding</keyword>
<feature type="domain" description="ABC transporter" evidence="10">
    <location>
        <begin position="5"/>
        <end position="240"/>
    </location>
</feature>
<keyword evidence="3" id="KW-1003">Cell membrane</keyword>
<keyword evidence="8" id="KW-0046">Antibiotic resistance</keyword>
<dbReference type="RefSeq" id="WP_397403653.1">
    <property type="nucleotide sequence ID" value="NZ_JBIRYI010000005.1"/>
</dbReference>
<dbReference type="InterPro" id="IPR003593">
    <property type="entry name" value="AAA+_ATPase"/>
</dbReference>
<evidence type="ECO:0000256" key="1">
    <source>
        <dbReference type="ARBA" id="ARBA00004202"/>
    </source>
</evidence>
<evidence type="ECO:0000256" key="3">
    <source>
        <dbReference type="ARBA" id="ARBA00022475"/>
    </source>
</evidence>
<evidence type="ECO:0000256" key="4">
    <source>
        <dbReference type="ARBA" id="ARBA00022741"/>
    </source>
</evidence>